<dbReference type="RefSeq" id="XP_047756954.1">
    <property type="nucleotide sequence ID" value="XM_047900223.1"/>
</dbReference>
<reference evidence="2" key="1">
    <citation type="submission" date="2021-12" db="EMBL/GenBank/DDBJ databases">
        <authorList>
            <person name="Zaccaron A."/>
            <person name="Stergiopoulos I."/>
        </authorList>
    </citation>
    <scope>NUCLEOTIDE SEQUENCE</scope>
    <source>
        <strain evidence="2">Race5_Kim</strain>
    </source>
</reference>
<feature type="compositionally biased region" description="Basic and acidic residues" evidence="1">
    <location>
        <begin position="1"/>
        <end position="12"/>
    </location>
</feature>
<gene>
    <name evidence="2" type="ORF">CLAFUR5_01075</name>
</gene>
<dbReference type="GeneID" id="71980953"/>
<feature type="compositionally biased region" description="Basic and acidic residues" evidence="1">
    <location>
        <begin position="51"/>
        <end position="63"/>
    </location>
</feature>
<feature type="region of interest" description="Disordered" evidence="1">
    <location>
        <begin position="175"/>
        <end position="225"/>
    </location>
</feature>
<accession>A0A9Q8L836</accession>
<feature type="compositionally biased region" description="Basic and acidic residues" evidence="1">
    <location>
        <begin position="22"/>
        <end position="33"/>
    </location>
</feature>
<reference evidence="2" key="2">
    <citation type="journal article" date="2022" name="Microb. Genom.">
        <title>A chromosome-scale genome assembly of the tomato pathogen Cladosporium fulvum reveals a compartmentalized genome architecture and the presence of a dispensable chromosome.</title>
        <authorList>
            <person name="Zaccaron A.Z."/>
            <person name="Chen L.H."/>
            <person name="Samaras A."/>
            <person name="Stergiopoulos I."/>
        </authorList>
    </citation>
    <scope>NUCLEOTIDE SEQUENCE</scope>
    <source>
        <strain evidence="2">Race5_Kim</strain>
    </source>
</reference>
<keyword evidence="3" id="KW-1185">Reference proteome</keyword>
<dbReference type="KEGG" id="ffu:CLAFUR5_01075"/>
<feature type="compositionally biased region" description="Pro residues" evidence="1">
    <location>
        <begin position="131"/>
        <end position="141"/>
    </location>
</feature>
<organism evidence="2 3">
    <name type="scientific">Passalora fulva</name>
    <name type="common">Tomato leaf mold</name>
    <name type="synonym">Cladosporium fulvum</name>
    <dbReference type="NCBI Taxonomy" id="5499"/>
    <lineage>
        <taxon>Eukaryota</taxon>
        <taxon>Fungi</taxon>
        <taxon>Dikarya</taxon>
        <taxon>Ascomycota</taxon>
        <taxon>Pezizomycotina</taxon>
        <taxon>Dothideomycetes</taxon>
        <taxon>Dothideomycetidae</taxon>
        <taxon>Mycosphaerellales</taxon>
        <taxon>Mycosphaerellaceae</taxon>
        <taxon>Fulvia</taxon>
    </lineage>
</organism>
<dbReference type="OrthoDB" id="3946116at2759"/>
<evidence type="ECO:0000313" key="2">
    <source>
        <dbReference type="EMBL" id="UJO12588.1"/>
    </source>
</evidence>
<sequence length="251" mass="27060">MVDSRREAEKLKNSIRPAAAPDGRHYGTHEINGHHRSGSTANDAYTLQGAHEAEKYLPRRRPELGLTSELEGHSSKAPGLRAEGGPSMLPAAVLRPPQMLDSTPLGDKSSSKSSIFLEHMSEMEDTSCSRPSPPPAAPPQSPSTMESPVLGRAAGAFLTSLADDTRAKQHALYRNNYDPDQTTARAEEGMSPSLMPKAPPAARITPAPVQISPNAGEDARDSSFVVSPLRYTKYKRGSDSSDKESKWNGYV</sequence>
<evidence type="ECO:0000313" key="3">
    <source>
        <dbReference type="Proteomes" id="UP000756132"/>
    </source>
</evidence>
<dbReference type="EMBL" id="CP090163">
    <property type="protein sequence ID" value="UJO12588.1"/>
    <property type="molecule type" value="Genomic_DNA"/>
</dbReference>
<protein>
    <submittedName>
        <fullName evidence="2">Uncharacterized protein</fullName>
    </submittedName>
</protein>
<dbReference type="AlphaFoldDB" id="A0A9Q8L836"/>
<proteinExistence type="predicted"/>
<evidence type="ECO:0000256" key="1">
    <source>
        <dbReference type="SAM" id="MobiDB-lite"/>
    </source>
</evidence>
<dbReference type="Proteomes" id="UP000756132">
    <property type="component" value="Chromosome 1"/>
</dbReference>
<name>A0A9Q8L836_PASFU</name>
<feature type="region of interest" description="Disordered" evidence="1">
    <location>
        <begin position="1"/>
        <end position="151"/>
    </location>
</feature>